<organism evidence="2 3">
    <name type="scientific">Ostreobium quekettii</name>
    <dbReference type="NCBI Taxonomy" id="121088"/>
    <lineage>
        <taxon>Eukaryota</taxon>
        <taxon>Viridiplantae</taxon>
        <taxon>Chlorophyta</taxon>
        <taxon>core chlorophytes</taxon>
        <taxon>Ulvophyceae</taxon>
        <taxon>TCBD clade</taxon>
        <taxon>Bryopsidales</taxon>
        <taxon>Ostreobineae</taxon>
        <taxon>Ostreobiaceae</taxon>
        <taxon>Ostreobium</taxon>
    </lineage>
</organism>
<dbReference type="Gene3D" id="3.60.40.10">
    <property type="entry name" value="PPM-type phosphatase domain"/>
    <property type="match status" value="1"/>
</dbReference>
<feature type="chain" id="PRO_5035758654" description="Protein-serine/threonine phosphatase" evidence="1">
    <location>
        <begin position="23"/>
        <end position="209"/>
    </location>
</feature>
<protein>
    <recommendedName>
        <fullName evidence="4">Protein-serine/threonine phosphatase</fullName>
    </recommendedName>
</protein>
<accession>A0A8S1IME5</accession>
<keyword evidence="1" id="KW-0732">Signal</keyword>
<evidence type="ECO:0000313" key="2">
    <source>
        <dbReference type="EMBL" id="CAD7695879.1"/>
    </source>
</evidence>
<evidence type="ECO:0000256" key="1">
    <source>
        <dbReference type="SAM" id="SignalP"/>
    </source>
</evidence>
<keyword evidence="3" id="KW-1185">Reference proteome</keyword>
<dbReference type="EMBL" id="CAJHUC010000399">
    <property type="protein sequence ID" value="CAD7695879.1"/>
    <property type="molecule type" value="Genomic_DNA"/>
</dbReference>
<dbReference type="AlphaFoldDB" id="A0A8S1IME5"/>
<evidence type="ECO:0008006" key="4">
    <source>
        <dbReference type="Google" id="ProtNLM"/>
    </source>
</evidence>
<dbReference type="Proteomes" id="UP000708148">
    <property type="component" value="Unassembled WGS sequence"/>
</dbReference>
<comment type="caution">
    <text evidence="2">The sequence shown here is derived from an EMBL/GenBank/DDBJ whole genome shotgun (WGS) entry which is preliminary data.</text>
</comment>
<sequence>MLFVCCVRYLLCLTVLADLAQPRPQIMVPPEGARYLVASDGLWDRVSQAKVHRAVRSKSLDKLPAYLMSMVNRSSGGVLRDDATAIAVDILPSRCADFKRMITHRRRSRSRYPRLARLCAGPVEIDDLSSLLADEDGLLARGFGRLVRKNTISFDLDSAPEAFKREGDFTVHGGKENARGRAPKPPTRVNTMSSALPLWLVCEARAGSM</sequence>
<dbReference type="SUPFAM" id="SSF81606">
    <property type="entry name" value="PP2C-like"/>
    <property type="match status" value="1"/>
</dbReference>
<evidence type="ECO:0000313" key="3">
    <source>
        <dbReference type="Proteomes" id="UP000708148"/>
    </source>
</evidence>
<feature type="signal peptide" evidence="1">
    <location>
        <begin position="1"/>
        <end position="22"/>
    </location>
</feature>
<reference evidence="2" key="1">
    <citation type="submission" date="2020-12" db="EMBL/GenBank/DDBJ databases">
        <authorList>
            <person name="Iha C."/>
        </authorList>
    </citation>
    <scope>NUCLEOTIDE SEQUENCE</scope>
</reference>
<dbReference type="InterPro" id="IPR036457">
    <property type="entry name" value="PPM-type-like_dom_sf"/>
</dbReference>
<proteinExistence type="predicted"/>
<name>A0A8S1IME5_9CHLO</name>
<gene>
    <name evidence="2" type="ORF">OSTQU699_LOCUS1240</name>
</gene>